<dbReference type="InterPro" id="IPR006102">
    <property type="entry name" value="Ig-like_GH2"/>
</dbReference>
<keyword evidence="8" id="KW-1185">Reference proteome</keyword>
<dbReference type="RefSeq" id="WP_315624565.1">
    <property type="nucleotide sequence ID" value="NZ_JAUHMF010000001.1"/>
</dbReference>
<dbReference type="SUPFAM" id="SSF49303">
    <property type="entry name" value="beta-Galactosidase/glucuronidase domain"/>
    <property type="match status" value="1"/>
</dbReference>
<evidence type="ECO:0000259" key="6">
    <source>
        <dbReference type="Pfam" id="PF02837"/>
    </source>
</evidence>
<dbReference type="Gene3D" id="2.60.120.260">
    <property type="entry name" value="Galactose-binding domain-like"/>
    <property type="match status" value="1"/>
</dbReference>
<dbReference type="Gene3D" id="3.20.20.80">
    <property type="entry name" value="Glycosidases"/>
    <property type="match status" value="1"/>
</dbReference>
<name>A0ABU3NM39_9CHLR</name>
<dbReference type="PANTHER" id="PTHR42732:SF2">
    <property type="entry name" value="BETA-MANNOSIDASE"/>
    <property type="match status" value="1"/>
</dbReference>
<dbReference type="Pfam" id="PF00703">
    <property type="entry name" value="Glyco_hydro_2"/>
    <property type="match status" value="1"/>
</dbReference>
<evidence type="ECO:0000259" key="4">
    <source>
        <dbReference type="Pfam" id="PF00703"/>
    </source>
</evidence>
<dbReference type="InterPro" id="IPR008979">
    <property type="entry name" value="Galactose-bd-like_sf"/>
</dbReference>
<dbReference type="GO" id="GO:0016787">
    <property type="term" value="F:hydrolase activity"/>
    <property type="evidence" value="ECO:0007669"/>
    <property type="project" value="UniProtKB-KW"/>
</dbReference>
<dbReference type="Gene3D" id="2.60.40.10">
    <property type="entry name" value="Immunoglobulins"/>
    <property type="match status" value="1"/>
</dbReference>
<comment type="similarity">
    <text evidence="1">Belongs to the glycosyl hydrolase 2 family.</text>
</comment>
<dbReference type="EMBL" id="JAUHMF010000001">
    <property type="protein sequence ID" value="MDT8897914.1"/>
    <property type="molecule type" value="Genomic_DNA"/>
</dbReference>
<evidence type="ECO:0000256" key="3">
    <source>
        <dbReference type="ARBA" id="ARBA00023295"/>
    </source>
</evidence>
<dbReference type="InterPro" id="IPR013783">
    <property type="entry name" value="Ig-like_fold"/>
</dbReference>
<dbReference type="PANTHER" id="PTHR42732">
    <property type="entry name" value="BETA-GALACTOSIDASE"/>
    <property type="match status" value="1"/>
</dbReference>
<dbReference type="InterPro" id="IPR036156">
    <property type="entry name" value="Beta-gal/glucu_dom_sf"/>
</dbReference>
<feature type="domain" description="Glycosyl hydrolases family 2 sugar binding" evidence="6">
    <location>
        <begin position="85"/>
        <end position="190"/>
    </location>
</feature>
<dbReference type="InterPro" id="IPR006104">
    <property type="entry name" value="Glyco_hydro_2_N"/>
</dbReference>
<dbReference type="InterPro" id="IPR017853">
    <property type="entry name" value="GH"/>
</dbReference>
<dbReference type="SUPFAM" id="SSF49785">
    <property type="entry name" value="Galactose-binding domain-like"/>
    <property type="match status" value="1"/>
</dbReference>
<evidence type="ECO:0000259" key="5">
    <source>
        <dbReference type="Pfam" id="PF02836"/>
    </source>
</evidence>
<dbReference type="InterPro" id="IPR051913">
    <property type="entry name" value="GH2_Domain-Containing"/>
</dbReference>
<protein>
    <submittedName>
        <fullName evidence="7">Glycoside hydrolase family 2 TIM barrel-domain containing protein</fullName>
    </submittedName>
</protein>
<feature type="domain" description="Glycoside hydrolase family 2 immunoglobulin-like beta-sandwich" evidence="4">
    <location>
        <begin position="194"/>
        <end position="283"/>
    </location>
</feature>
<dbReference type="InterPro" id="IPR006103">
    <property type="entry name" value="Glyco_hydro_2_cat"/>
</dbReference>
<dbReference type="Pfam" id="PF02836">
    <property type="entry name" value="Glyco_hydro_2_C"/>
    <property type="match status" value="1"/>
</dbReference>
<evidence type="ECO:0000313" key="8">
    <source>
        <dbReference type="Proteomes" id="UP001254165"/>
    </source>
</evidence>
<keyword evidence="3" id="KW-0326">Glycosidase</keyword>
<evidence type="ECO:0000313" key="7">
    <source>
        <dbReference type="EMBL" id="MDT8897914.1"/>
    </source>
</evidence>
<reference evidence="7 8" key="1">
    <citation type="submission" date="2023-07" db="EMBL/GenBank/DDBJ databases">
        <title>Novel species of Thermanaerothrix with wide hydrolytic capabilities.</title>
        <authorList>
            <person name="Zayulina K.S."/>
            <person name="Podosokorskaya O.A."/>
            <person name="Elcheninov A.G."/>
        </authorList>
    </citation>
    <scope>NUCLEOTIDE SEQUENCE [LARGE SCALE GENOMIC DNA]</scope>
    <source>
        <strain evidence="7 8">4228-RoL</strain>
    </source>
</reference>
<evidence type="ECO:0000256" key="2">
    <source>
        <dbReference type="ARBA" id="ARBA00022801"/>
    </source>
</evidence>
<dbReference type="SUPFAM" id="SSF51445">
    <property type="entry name" value="(Trans)glycosidases"/>
    <property type="match status" value="1"/>
</dbReference>
<dbReference type="Pfam" id="PF02837">
    <property type="entry name" value="Glyco_hydro_2_N"/>
    <property type="match status" value="1"/>
</dbReference>
<feature type="domain" description="Glycoside hydrolase family 2 catalytic" evidence="5">
    <location>
        <begin position="325"/>
        <end position="464"/>
    </location>
</feature>
<proteinExistence type="inferred from homology"/>
<dbReference type="Proteomes" id="UP001254165">
    <property type="component" value="Unassembled WGS sequence"/>
</dbReference>
<organism evidence="7 8">
    <name type="scientific">Thermanaerothrix solaris</name>
    <dbReference type="NCBI Taxonomy" id="3058434"/>
    <lineage>
        <taxon>Bacteria</taxon>
        <taxon>Bacillati</taxon>
        <taxon>Chloroflexota</taxon>
        <taxon>Anaerolineae</taxon>
        <taxon>Anaerolineales</taxon>
        <taxon>Anaerolineaceae</taxon>
        <taxon>Thermanaerothrix</taxon>
    </lineage>
</organism>
<comment type="caution">
    <text evidence="7">The sequence shown here is derived from an EMBL/GenBank/DDBJ whole genome shotgun (WGS) entry which is preliminary data.</text>
</comment>
<evidence type="ECO:0000256" key="1">
    <source>
        <dbReference type="ARBA" id="ARBA00007401"/>
    </source>
</evidence>
<accession>A0ABU3NM39</accession>
<keyword evidence="2 7" id="KW-0378">Hydrolase</keyword>
<sequence length="596" mass="68669">MVWQRQRAPLMTRWSEALCPDCVWPEYPRPQLVREDWLNLNGVWQFGIAPRAQAVPPTFKGEILVPFPIESALSGVMRPLQPEERLWYRRMFTVPTAWEGKRVLLHFGAVDWEAEVWVNGQRVGKHQGGYLPFTFDITPYLRPGEQELVVAVWDPTDAHWQQRGKQVRHPHSIWYTQVSGIWQTVWLEAVPSRYIAGLRITPDLAAQAVRVKVLAGGSDILRDIHVEVWAEGMRHGEASLSSSEGELAISLPSPRLWHPDSPFLYDLVVTAEEDRVSSYFGLREFRLGKDIHGRTRVFLNDEPLFMFGPLDQGYWPDGLYTPPSEEAMEWELKLLKQLGFNMLRKHVKVEPARYYYACDRLGLIVWQDMPNGGRAQTGFEGLVTLFLGVHQDDRRALWRFGRKSPESRADYQRELKALVDHLYHFPCIGVWVPFNEGWGQFEARAIAEWLKAYDPTRLVDHASGWYDQGGGDFASYHIYGKPLKPIPPTATRAVVLSEFGGYSLEICNHLWNPRQRFGYKHFQTIPDLTAAYERLVDEQLRPWVEAGLSAAIYTQTTDVEIEVNGYMTYDRAVLKMDAERLRAVHKRLMTKADPGL</sequence>
<gene>
    <name evidence="7" type="ORF">QYE77_06505</name>
</gene>